<accession>A0A2T0KBY1</accession>
<dbReference type="PANTHER" id="PTHR48098">
    <property type="entry name" value="ENTEROCHELIN ESTERASE-RELATED"/>
    <property type="match status" value="1"/>
</dbReference>
<dbReference type="RefSeq" id="WP_106319937.1">
    <property type="nucleotide sequence ID" value="NZ_BOMO01000070.1"/>
</dbReference>
<dbReference type="InterPro" id="IPR029058">
    <property type="entry name" value="AB_hydrolase_fold"/>
</dbReference>
<feature type="region of interest" description="Disordered" evidence="1">
    <location>
        <begin position="249"/>
        <end position="276"/>
    </location>
</feature>
<evidence type="ECO:0000313" key="3">
    <source>
        <dbReference type="Proteomes" id="UP000239415"/>
    </source>
</evidence>
<dbReference type="InterPro" id="IPR050583">
    <property type="entry name" value="Mycobacterial_A85_antigen"/>
</dbReference>
<evidence type="ECO:0000256" key="1">
    <source>
        <dbReference type="SAM" id="MobiDB-lite"/>
    </source>
</evidence>
<protein>
    <submittedName>
        <fullName evidence="2">Enterochelin esterase family protein</fullName>
    </submittedName>
</protein>
<evidence type="ECO:0000313" key="2">
    <source>
        <dbReference type="EMBL" id="PRX20750.1"/>
    </source>
</evidence>
<organism evidence="2 3">
    <name type="scientific">Actinoplanes italicus</name>
    <dbReference type="NCBI Taxonomy" id="113567"/>
    <lineage>
        <taxon>Bacteria</taxon>
        <taxon>Bacillati</taxon>
        <taxon>Actinomycetota</taxon>
        <taxon>Actinomycetes</taxon>
        <taxon>Micromonosporales</taxon>
        <taxon>Micromonosporaceae</taxon>
        <taxon>Actinoplanes</taxon>
    </lineage>
</organism>
<keyword evidence="3" id="KW-1185">Reference proteome</keyword>
<dbReference type="EMBL" id="PVMZ01000007">
    <property type="protein sequence ID" value="PRX20750.1"/>
    <property type="molecule type" value="Genomic_DNA"/>
</dbReference>
<dbReference type="Proteomes" id="UP000239415">
    <property type="component" value="Unassembled WGS sequence"/>
</dbReference>
<dbReference type="Gene3D" id="3.40.50.1820">
    <property type="entry name" value="alpha/beta hydrolase"/>
    <property type="match status" value="1"/>
</dbReference>
<comment type="caution">
    <text evidence="2">The sequence shown here is derived from an EMBL/GenBank/DDBJ whole genome shotgun (WGS) entry which is preliminary data.</text>
</comment>
<gene>
    <name evidence="2" type="ORF">CLV67_10727</name>
</gene>
<dbReference type="OrthoDB" id="9775130at2"/>
<dbReference type="SUPFAM" id="SSF53474">
    <property type="entry name" value="alpha/beta-Hydrolases"/>
    <property type="match status" value="1"/>
</dbReference>
<dbReference type="PANTHER" id="PTHR48098:SF3">
    <property type="entry name" value="IRON(III) ENTEROBACTIN ESTERASE"/>
    <property type="match status" value="1"/>
</dbReference>
<feature type="compositionally biased region" description="Low complexity" evidence="1">
    <location>
        <begin position="249"/>
        <end position="274"/>
    </location>
</feature>
<dbReference type="AlphaFoldDB" id="A0A2T0KBY1"/>
<sequence>MEGAAWCEDTVLRFRLPDPAHRLAGVRLHSSAFRADLEFHAGTGAWELRRDRPPLWRLEYRLELTHADGSREEVTAGELRCPDYVEPDWLDLPPVPGHWWSLDSARVWSPDAPTDRVLVAHDGPEYDRLGGLGRFAAIGDGRIPPFHLVLLTPSDRERRYSADPEYARELACETLPRIRARLGGRPVVGAGVSLGALAMLHAQWRHPEGFAGLFLQSGSFFRPELDGQESGFRYFRRIVRFTGTLHGASANRTSNASASGASNESANRASNASANRRRAVPVTLTCGAAEENLANNRALAGVLRERGYLVDLAENPDAHTWTGWRDALHPHLTRLLRQVWPD</sequence>
<dbReference type="InterPro" id="IPR000801">
    <property type="entry name" value="Esterase-like"/>
</dbReference>
<dbReference type="Pfam" id="PF00756">
    <property type="entry name" value="Esterase"/>
    <property type="match status" value="1"/>
</dbReference>
<reference evidence="2 3" key="1">
    <citation type="submission" date="2018-03" db="EMBL/GenBank/DDBJ databases">
        <title>Genomic Encyclopedia of Archaeal and Bacterial Type Strains, Phase II (KMG-II): from individual species to whole genera.</title>
        <authorList>
            <person name="Goeker M."/>
        </authorList>
    </citation>
    <scope>NUCLEOTIDE SEQUENCE [LARGE SCALE GENOMIC DNA]</scope>
    <source>
        <strain evidence="2 3">DSM 43146</strain>
    </source>
</reference>
<proteinExistence type="predicted"/>
<name>A0A2T0KBY1_9ACTN</name>